<evidence type="ECO:0000313" key="3">
    <source>
        <dbReference type="Proteomes" id="UP001283361"/>
    </source>
</evidence>
<sequence length="67" mass="7593">MTINTLDISTWYWREVFKTLVNAKVLVGVEAAPQLCTHHLLPIHHGKGRPAKGVKGTKKSEPRYNRV</sequence>
<organism evidence="2 3">
    <name type="scientific">Elysia crispata</name>
    <name type="common">lettuce slug</name>
    <dbReference type="NCBI Taxonomy" id="231223"/>
    <lineage>
        <taxon>Eukaryota</taxon>
        <taxon>Metazoa</taxon>
        <taxon>Spiralia</taxon>
        <taxon>Lophotrochozoa</taxon>
        <taxon>Mollusca</taxon>
        <taxon>Gastropoda</taxon>
        <taxon>Heterobranchia</taxon>
        <taxon>Euthyneura</taxon>
        <taxon>Panpulmonata</taxon>
        <taxon>Sacoglossa</taxon>
        <taxon>Placobranchoidea</taxon>
        <taxon>Plakobranchidae</taxon>
        <taxon>Elysia</taxon>
    </lineage>
</organism>
<accession>A0AAE1A991</accession>
<feature type="compositionally biased region" description="Basic residues" evidence="1">
    <location>
        <begin position="46"/>
        <end position="57"/>
    </location>
</feature>
<evidence type="ECO:0000313" key="2">
    <source>
        <dbReference type="EMBL" id="KAK3782976.1"/>
    </source>
</evidence>
<reference evidence="2" key="1">
    <citation type="journal article" date="2023" name="G3 (Bethesda)">
        <title>A reference genome for the long-term kleptoplast-retaining sea slug Elysia crispata morphotype clarki.</title>
        <authorList>
            <person name="Eastman K.E."/>
            <person name="Pendleton A.L."/>
            <person name="Shaikh M.A."/>
            <person name="Suttiyut T."/>
            <person name="Ogas R."/>
            <person name="Tomko P."/>
            <person name="Gavelis G."/>
            <person name="Widhalm J.R."/>
            <person name="Wisecaver J.H."/>
        </authorList>
    </citation>
    <scope>NUCLEOTIDE SEQUENCE</scope>
    <source>
        <strain evidence="2">ECLA1</strain>
    </source>
</reference>
<comment type="caution">
    <text evidence="2">The sequence shown here is derived from an EMBL/GenBank/DDBJ whole genome shotgun (WGS) entry which is preliminary data.</text>
</comment>
<name>A0AAE1A991_9GAST</name>
<proteinExistence type="predicted"/>
<dbReference type="EMBL" id="JAWDGP010002464">
    <property type="protein sequence ID" value="KAK3782976.1"/>
    <property type="molecule type" value="Genomic_DNA"/>
</dbReference>
<dbReference type="Proteomes" id="UP001283361">
    <property type="component" value="Unassembled WGS sequence"/>
</dbReference>
<dbReference type="AlphaFoldDB" id="A0AAE1A991"/>
<feature type="region of interest" description="Disordered" evidence="1">
    <location>
        <begin position="46"/>
        <end position="67"/>
    </location>
</feature>
<protein>
    <submittedName>
        <fullName evidence="2">Uncharacterized protein</fullName>
    </submittedName>
</protein>
<gene>
    <name evidence="2" type="ORF">RRG08_058035</name>
</gene>
<keyword evidence="3" id="KW-1185">Reference proteome</keyword>
<feature type="compositionally biased region" description="Basic and acidic residues" evidence="1">
    <location>
        <begin position="58"/>
        <end position="67"/>
    </location>
</feature>
<evidence type="ECO:0000256" key="1">
    <source>
        <dbReference type="SAM" id="MobiDB-lite"/>
    </source>
</evidence>